<gene>
    <name evidence="3" type="ORF">B9W14_04295</name>
</gene>
<keyword evidence="4" id="KW-1185">Reference proteome</keyword>
<dbReference type="EMBL" id="CP020953">
    <property type="protein sequence ID" value="AWI03737.1"/>
    <property type="molecule type" value="Genomic_DNA"/>
</dbReference>
<evidence type="ECO:0008006" key="5">
    <source>
        <dbReference type="Google" id="ProtNLM"/>
    </source>
</evidence>
<keyword evidence="2" id="KW-0812">Transmembrane</keyword>
<keyword evidence="1" id="KW-0175">Coiled coil</keyword>
<evidence type="ECO:0000256" key="2">
    <source>
        <dbReference type="SAM" id="Phobius"/>
    </source>
</evidence>
<name>A0A2U8DLX0_9CLOT</name>
<evidence type="ECO:0000313" key="3">
    <source>
        <dbReference type="EMBL" id="AWI03737.1"/>
    </source>
</evidence>
<feature type="coiled-coil region" evidence="1">
    <location>
        <begin position="72"/>
        <end position="106"/>
    </location>
</feature>
<evidence type="ECO:0000256" key="1">
    <source>
        <dbReference type="SAM" id="Coils"/>
    </source>
</evidence>
<keyword evidence="2" id="KW-0472">Membrane</keyword>
<organism evidence="3 4">
    <name type="scientific">Clostridium drakei</name>
    <dbReference type="NCBI Taxonomy" id="332101"/>
    <lineage>
        <taxon>Bacteria</taxon>
        <taxon>Bacillati</taxon>
        <taxon>Bacillota</taxon>
        <taxon>Clostridia</taxon>
        <taxon>Eubacteriales</taxon>
        <taxon>Clostridiaceae</taxon>
        <taxon>Clostridium</taxon>
    </lineage>
</organism>
<dbReference type="AlphaFoldDB" id="A0A2U8DLX0"/>
<dbReference type="Proteomes" id="UP000244910">
    <property type="component" value="Chromosome"/>
</dbReference>
<dbReference type="OrthoDB" id="1930571at2"/>
<sequence length="161" mass="18669">MIVVNKENIISGNTVLQPEYVPYVEEEQEKLRRRAKEKKLRQKRLKGKIKIIRNITLAFTVGVILVGRYCVIYNMQQKLNSISNNINEINRDNENLKVDLVKYNNIQYIEDAAVGKLHMILPDKGIAVQADLDKEVVKTSDKKSDTQTYKSIWSKLSKMLF</sequence>
<accession>A0A2U8DLX0</accession>
<feature type="transmembrane region" description="Helical" evidence="2">
    <location>
        <begin position="51"/>
        <end position="75"/>
    </location>
</feature>
<proteinExistence type="predicted"/>
<evidence type="ECO:0000313" key="4">
    <source>
        <dbReference type="Proteomes" id="UP000244910"/>
    </source>
</evidence>
<dbReference type="KEGG" id="cdrk:B9W14_04295"/>
<dbReference type="RefSeq" id="WP_032076631.1">
    <property type="nucleotide sequence ID" value="NZ_CP020953.1"/>
</dbReference>
<protein>
    <recommendedName>
        <fullName evidence="5">Cell division protein FtsL</fullName>
    </recommendedName>
</protein>
<keyword evidence="2" id="KW-1133">Transmembrane helix</keyword>
<reference evidence="4" key="1">
    <citation type="submission" date="2017-04" db="EMBL/GenBank/DDBJ databases">
        <authorList>
            <person name="Song Y."/>
            <person name="Cho B.-K."/>
        </authorList>
    </citation>
    <scope>NUCLEOTIDE SEQUENCE [LARGE SCALE GENOMIC DNA]</scope>
    <source>
        <strain evidence="4">SL1</strain>
    </source>
</reference>